<evidence type="ECO:0000256" key="2">
    <source>
        <dbReference type="ARBA" id="ARBA00022692"/>
    </source>
</evidence>
<accession>A0A8H7BS62</accession>
<evidence type="ECO:0000256" key="3">
    <source>
        <dbReference type="ARBA" id="ARBA00022989"/>
    </source>
</evidence>
<dbReference type="EMBL" id="JABAYA010000031">
    <property type="protein sequence ID" value="KAF7728822.1"/>
    <property type="molecule type" value="Genomic_DNA"/>
</dbReference>
<gene>
    <name evidence="7" type="ORF">EC973_005448</name>
</gene>
<evidence type="ECO:0000256" key="5">
    <source>
        <dbReference type="PIRSR" id="PIRSR604254-1"/>
    </source>
</evidence>
<proteinExistence type="predicted"/>
<reference evidence="7" key="1">
    <citation type="submission" date="2020-01" db="EMBL/GenBank/DDBJ databases">
        <title>Genome Sequencing of Three Apophysomyces-Like Fungal Strains Confirms a Novel Fungal Genus in the Mucoromycota with divergent Burkholderia-like Endosymbiotic Bacteria.</title>
        <authorList>
            <person name="Stajich J.E."/>
            <person name="Macias A.M."/>
            <person name="Carter-House D."/>
            <person name="Lovett B."/>
            <person name="Kasson L.R."/>
            <person name="Berry K."/>
            <person name="Grigoriev I."/>
            <person name="Chang Y."/>
            <person name="Spatafora J."/>
            <person name="Kasson M.T."/>
        </authorList>
    </citation>
    <scope>NUCLEOTIDE SEQUENCE</scope>
    <source>
        <strain evidence="7">NRRL A-21654</strain>
    </source>
</reference>
<protein>
    <submittedName>
        <fullName evidence="7">Uncharacterized protein</fullName>
    </submittedName>
</protein>
<feature type="binding site" evidence="5">
    <location>
        <position position="421"/>
    </location>
    <ligand>
        <name>Zn(2+)</name>
        <dbReference type="ChEBI" id="CHEBI:29105"/>
    </ligand>
</feature>
<evidence type="ECO:0000313" key="7">
    <source>
        <dbReference type="EMBL" id="KAF7728822.1"/>
    </source>
</evidence>
<keyword evidence="2 6" id="KW-0812">Transmembrane</keyword>
<keyword evidence="8" id="KW-1185">Reference proteome</keyword>
<keyword evidence="5" id="KW-0862">Zinc</keyword>
<keyword evidence="4 6" id="KW-0472">Membrane</keyword>
<feature type="transmembrane region" description="Helical" evidence="6">
    <location>
        <begin position="223"/>
        <end position="244"/>
    </location>
</feature>
<evidence type="ECO:0000256" key="4">
    <source>
        <dbReference type="ARBA" id="ARBA00023136"/>
    </source>
</evidence>
<feature type="transmembrane region" description="Helical" evidence="6">
    <location>
        <begin position="295"/>
        <end position="317"/>
    </location>
</feature>
<dbReference type="AlphaFoldDB" id="A0A8H7BS62"/>
<dbReference type="PANTHER" id="PTHR20855">
    <property type="entry name" value="ADIPOR/PROGESTIN RECEPTOR-RELATED"/>
    <property type="match status" value="1"/>
</dbReference>
<dbReference type="PANTHER" id="PTHR20855:SF97">
    <property type="entry name" value="ADIPOR-LIKE RECEPTOR IZH3-RELATED"/>
    <property type="match status" value="1"/>
</dbReference>
<organism evidence="7 8">
    <name type="scientific">Apophysomyces ossiformis</name>
    <dbReference type="NCBI Taxonomy" id="679940"/>
    <lineage>
        <taxon>Eukaryota</taxon>
        <taxon>Fungi</taxon>
        <taxon>Fungi incertae sedis</taxon>
        <taxon>Mucoromycota</taxon>
        <taxon>Mucoromycotina</taxon>
        <taxon>Mucoromycetes</taxon>
        <taxon>Mucorales</taxon>
        <taxon>Mucorineae</taxon>
        <taxon>Mucoraceae</taxon>
        <taxon>Apophysomyces</taxon>
    </lineage>
</organism>
<feature type="binding site" evidence="5">
    <location>
        <position position="425"/>
    </location>
    <ligand>
        <name>Zn(2+)</name>
        <dbReference type="ChEBI" id="CHEBI:29105"/>
    </ligand>
</feature>
<sequence length="457" mass="52452">MENLLTINKTQGTCDEALDLDEFFAERLAPLLQKFKYRLHHFENSLGSGRLQGTLEKIKKSHSMLETLDKEWQHRWQQFNNCQPSLFLTQTLEQSVADLSEKYRELETLMTDDYFEKTLEDTIDAMISTIEEVDGRISDALEHAYQMRNRVNETIHDIADMATEQMEHLRQAIAYGAKRLLHYDELPAPWRNNRHIHTGYRFLSTPTDCFHSLLYIHNETGNIYTHLIGFFVFLGIGIYELFYSQLLSGVPGLDKIIFAVFFIAACKCLMCSTVWHTLSGINDYQTFTRMACLDYVGISVLICASIILCEYYGFYYCDSWRNTYIVGTGTLAMIGVGMPFMKWFDDMEYRWIRIMFFISLASSGAIPIAHLVSIHGGLATGAWLAPVAKSLACYILGVAVYANQLPEALWPGRFDHLGHSHQLWHLFVCGGIWFHYTAAVKFVNQRDGFGSCDLETI</sequence>
<comment type="caution">
    <text evidence="7">The sequence shown here is derived from an EMBL/GenBank/DDBJ whole genome shotgun (WGS) entry which is preliminary data.</text>
</comment>
<feature type="transmembrane region" description="Helical" evidence="6">
    <location>
        <begin position="383"/>
        <end position="402"/>
    </location>
</feature>
<feature type="transmembrane region" description="Helical" evidence="6">
    <location>
        <begin position="422"/>
        <end position="443"/>
    </location>
</feature>
<dbReference type="Pfam" id="PF03006">
    <property type="entry name" value="HlyIII"/>
    <property type="match status" value="1"/>
</dbReference>
<keyword evidence="3 6" id="KW-1133">Transmembrane helix</keyword>
<comment type="subcellular location">
    <subcellularLocation>
        <location evidence="1">Membrane</location>
        <topology evidence="1">Multi-pass membrane protein</topology>
    </subcellularLocation>
</comment>
<evidence type="ECO:0000256" key="1">
    <source>
        <dbReference type="ARBA" id="ARBA00004141"/>
    </source>
</evidence>
<feature type="transmembrane region" description="Helical" evidence="6">
    <location>
        <begin position="324"/>
        <end position="344"/>
    </location>
</feature>
<dbReference type="OrthoDB" id="5585746at2759"/>
<dbReference type="GO" id="GO:0006882">
    <property type="term" value="P:intracellular zinc ion homeostasis"/>
    <property type="evidence" value="ECO:0007669"/>
    <property type="project" value="TreeGrafter"/>
</dbReference>
<name>A0A8H7BS62_9FUNG</name>
<keyword evidence="5" id="KW-0479">Metal-binding</keyword>
<dbReference type="InterPro" id="IPR004254">
    <property type="entry name" value="AdipoR/HlyIII-related"/>
</dbReference>
<dbReference type="Proteomes" id="UP000605846">
    <property type="component" value="Unassembled WGS sequence"/>
</dbReference>
<dbReference type="GO" id="GO:0046872">
    <property type="term" value="F:metal ion binding"/>
    <property type="evidence" value="ECO:0007669"/>
    <property type="project" value="UniProtKB-KW"/>
</dbReference>
<dbReference type="GO" id="GO:0016020">
    <property type="term" value="C:membrane"/>
    <property type="evidence" value="ECO:0007669"/>
    <property type="project" value="UniProtKB-SubCell"/>
</dbReference>
<evidence type="ECO:0000313" key="8">
    <source>
        <dbReference type="Proteomes" id="UP000605846"/>
    </source>
</evidence>
<feature type="transmembrane region" description="Helical" evidence="6">
    <location>
        <begin position="350"/>
        <end position="371"/>
    </location>
</feature>
<feature type="binding site" evidence="5">
    <location>
        <position position="276"/>
    </location>
    <ligand>
        <name>Zn(2+)</name>
        <dbReference type="ChEBI" id="CHEBI:29105"/>
    </ligand>
</feature>
<evidence type="ECO:0000256" key="6">
    <source>
        <dbReference type="SAM" id="Phobius"/>
    </source>
</evidence>
<dbReference type="GO" id="GO:0038023">
    <property type="term" value="F:signaling receptor activity"/>
    <property type="evidence" value="ECO:0007669"/>
    <property type="project" value="TreeGrafter"/>
</dbReference>
<feature type="transmembrane region" description="Helical" evidence="6">
    <location>
        <begin position="256"/>
        <end position="275"/>
    </location>
</feature>